<dbReference type="RefSeq" id="WP_379320345.1">
    <property type="nucleotide sequence ID" value="NZ_JBHTLM010000012.1"/>
</dbReference>
<dbReference type="Pfam" id="PF02311">
    <property type="entry name" value="AraC_binding"/>
    <property type="match status" value="1"/>
</dbReference>
<dbReference type="PRINTS" id="PR00032">
    <property type="entry name" value="HTHARAC"/>
</dbReference>
<sequence>MAYIKTTADRPVHFTAAGIFVSETPWQHAERLMDSYELIIGINGTVYMREEEDEYELGPGDVLVLTPGRRHMGYQPSEPGVSFYWFHFDLPDMSKTLSQEEMKREAAEWSKAVPRGWSVHHLYIPKYEHMGQNDRIHVLASQILHIANSNYLTYQSVNYSFTSLLIEISEHVMGRFSLRGVGARGDTQFDKIAEWTRIHAIKPLTLSEIATRFNYNKDYLTRLFKLHTSMSPLEYIHGVRIEKAKELLSRTTLPVKDIAVESGFSDEKYFMRLFKRYVLMTPKQFRNAYHKTFMNND</sequence>
<feature type="domain" description="HTH araC/xylS-type" evidence="4">
    <location>
        <begin position="190"/>
        <end position="288"/>
    </location>
</feature>
<dbReference type="Gene3D" id="1.10.10.60">
    <property type="entry name" value="Homeodomain-like"/>
    <property type="match status" value="2"/>
</dbReference>
<dbReference type="InterPro" id="IPR014710">
    <property type="entry name" value="RmlC-like_jellyroll"/>
</dbReference>
<organism evidence="5 6">
    <name type="scientific">Paenibacillus puldeungensis</name>
    <dbReference type="NCBI Taxonomy" id="696536"/>
    <lineage>
        <taxon>Bacteria</taxon>
        <taxon>Bacillati</taxon>
        <taxon>Bacillota</taxon>
        <taxon>Bacilli</taxon>
        <taxon>Bacillales</taxon>
        <taxon>Paenibacillaceae</taxon>
        <taxon>Paenibacillus</taxon>
    </lineage>
</organism>
<dbReference type="InterPro" id="IPR020449">
    <property type="entry name" value="Tscrpt_reg_AraC-type_HTH"/>
</dbReference>
<dbReference type="Pfam" id="PF12833">
    <property type="entry name" value="HTH_18"/>
    <property type="match status" value="1"/>
</dbReference>
<keyword evidence="3" id="KW-0804">Transcription</keyword>
<reference evidence="6" key="1">
    <citation type="journal article" date="2019" name="Int. J. Syst. Evol. Microbiol.">
        <title>The Global Catalogue of Microorganisms (GCM) 10K type strain sequencing project: providing services to taxonomists for standard genome sequencing and annotation.</title>
        <authorList>
            <consortium name="The Broad Institute Genomics Platform"/>
            <consortium name="The Broad Institute Genome Sequencing Center for Infectious Disease"/>
            <person name="Wu L."/>
            <person name="Ma J."/>
        </authorList>
    </citation>
    <scope>NUCLEOTIDE SEQUENCE [LARGE SCALE GENOMIC DNA]</scope>
    <source>
        <strain evidence="6">CCUG 59189</strain>
    </source>
</reference>
<dbReference type="SUPFAM" id="SSF51215">
    <property type="entry name" value="Regulatory protein AraC"/>
    <property type="match status" value="1"/>
</dbReference>
<dbReference type="PANTHER" id="PTHR43280">
    <property type="entry name" value="ARAC-FAMILY TRANSCRIPTIONAL REGULATOR"/>
    <property type="match status" value="1"/>
</dbReference>
<protein>
    <submittedName>
        <fullName evidence="5">AraC family transcriptional regulator</fullName>
    </submittedName>
</protein>
<evidence type="ECO:0000313" key="5">
    <source>
        <dbReference type="EMBL" id="MFD1177897.1"/>
    </source>
</evidence>
<gene>
    <name evidence="5" type="ORF">ACFQ3W_16525</name>
</gene>
<proteinExistence type="predicted"/>
<dbReference type="InterPro" id="IPR009057">
    <property type="entry name" value="Homeodomain-like_sf"/>
</dbReference>
<dbReference type="InterPro" id="IPR003313">
    <property type="entry name" value="AraC-bd"/>
</dbReference>
<dbReference type="InterPro" id="IPR037923">
    <property type="entry name" value="HTH-like"/>
</dbReference>
<dbReference type="Gene3D" id="2.60.120.10">
    <property type="entry name" value="Jelly Rolls"/>
    <property type="match status" value="1"/>
</dbReference>
<name>A0ABW3S0W1_9BACL</name>
<keyword evidence="2" id="KW-0238">DNA-binding</keyword>
<dbReference type="PANTHER" id="PTHR43280:SF2">
    <property type="entry name" value="HTH-TYPE TRANSCRIPTIONAL REGULATOR EXSA"/>
    <property type="match status" value="1"/>
</dbReference>
<dbReference type="SMART" id="SM00342">
    <property type="entry name" value="HTH_ARAC"/>
    <property type="match status" value="1"/>
</dbReference>
<comment type="caution">
    <text evidence="5">The sequence shown here is derived from an EMBL/GenBank/DDBJ whole genome shotgun (WGS) entry which is preliminary data.</text>
</comment>
<dbReference type="PROSITE" id="PS01124">
    <property type="entry name" value="HTH_ARAC_FAMILY_2"/>
    <property type="match status" value="1"/>
</dbReference>
<evidence type="ECO:0000313" key="6">
    <source>
        <dbReference type="Proteomes" id="UP001597262"/>
    </source>
</evidence>
<keyword evidence="6" id="KW-1185">Reference proteome</keyword>
<accession>A0ABW3S0W1</accession>
<evidence type="ECO:0000256" key="1">
    <source>
        <dbReference type="ARBA" id="ARBA00023015"/>
    </source>
</evidence>
<dbReference type="Proteomes" id="UP001597262">
    <property type="component" value="Unassembled WGS sequence"/>
</dbReference>
<dbReference type="SUPFAM" id="SSF46689">
    <property type="entry name" value="Homeodomain-like"/>
    <property type="match status" value="2"/>
</dbReference>
<evidence type="ECO:0000256" key="3">
    <source>
        <dbReference type="ARBA" id="ARBA00023163"/>
    </source>
</evidence>
<evidence type="ECO:0000259" key="4">
    <source>
        <dbReference type="PROSITE" id="PS01124"/>
    </source>
</evidence>
<dbReference type="InterPro" id="IPR018060">
    <property type="entry name" value="HTH_AraC"/>
</dbReference>
<dbReference type="EMBL" id="JBHTLM010000012">
    <property type="protein sequence ID" value="MFD1177897.1"/>
    <property type="molecule type" value="Genomic_DNA"/>
</dbReference>
<evidence type="ECO:0000256" key="2">
    <source>
        <dbReference type="ARBA" id="ARBA00023125"/>
    </source>
</evidence>
<keyword evidence="1" id="KW-0805">Transcription regulation</keyword>